<dbReference type="InterPro" id="IPR001895">
    <property type="entry name" value="RASGEF_cat_dom"/>
</dbReference>
<dbReference type="SMART" id="SM00147">
    <property type="entry name" value="RasGEF"/>
    <property type="match status" value="1"/>
</dbReference>
<dbReference type="SUPFAM" id="SSF50044">
    <property type="entry name" value="SH3-domain"/>
    <property type="match status" value="1"/>
</dbReference>
<dbReference type="GO" id="GO:0005886">
    <property type="term" value="C:plasma membrane"/>
    <property type="evidence" value="ECO:0007669"/>
    <property type="project" value="TreeGrafter"/>
</dbReference>
<gene>
    <name evidence="9" type="ORF">D9619_007030</name>
</gene>
<keyword evidence="2 3" id="KW-0344">Guanine-nucleotide releasing factor</keyword>
<feature type="compositionally biased region" description="Polar residues" evidence="5">
    <location>
        <begin position="458"/>
        <end position="467"/>
    </location>
</feature>
<organism evidence="9 10">
    <name type="scientific">Psilocybe cf. subviscida</name>
    <dbReference type="NCBI Taxonomy" id="2480587"/>
    <lineage>
        <taxon>Eukaryota</taxon>
        <taxon>Fungi</taxon>
        <taxon>Dikarya</taxon>
        <taxon>Basidiomycota</taxon>
        <taxon>Agaricomycotina</taxon>
        <taxon>Agaricomycetes</taxon>
        <taxon>Agaricomycetidae</taxon>
        <taxon>Agaricales</taxon>
        <taxon>Agaricineae</taxon>
        <taxon>Strophariaceae</taxon>
        <taxon>Psilocybe</taxon>
    </lineage>
</organism>
<evidence type="ECO:0000259" key="8">
    <source>
        <dbReference type="PROSITE" id="PS50212"/>
    </source>
</evidence>
<dbReference type="InterPro" id="IPR000651">
    <property type="entry name" value="Ras-like_Gua-exchang_fac_N"/>
</dbReference>
<dbReference type="InterPro" id="IPR008937">
    <property type="entry name" value="Ras-like_GEF"/>
</dbReference>
<evidence type="ECO:0000313" key="10">
    <source>
        <dbReference type="Proteomes" id="UP000567179"/>
    </source>
</evidence>
<name>A0A8H5EWE5_9AGAR</name>
<evidence type="ECO:0000313" key="9">
    <source>
        <dbReference type="EMBL" id="KAF5315115.1"/>
    </source>
</evidence>
<feature type="region of interest" description="Disordered" evidence="5">
    <location>
        <begin position="300"/>
        <end position="355"/>
    </location>
</feature>
<dbReference type="CDD" id="cd11883">
    <property type="entry name" value="SH3_Sdc25"/>
    <property type="match status" value="1"/>
</dbReference>
<dbReference type="PROSITE" id="PS50212">
    <property type="entry name" value="RASGEF_NTER"/>
    <property type="match status" value="1"/>
</dbReference>
<dbReference type="SUPFAM" id="SSF48366">
    <property type="entry name" value="Ras GEF"/>
    <property type="match status" value="1"/>
</dbReference>
<dbReference type="FunFam" id="2.30.30.40:FF:000072">
    <property type="entry name" value="Unconventional Myosin IB"/>
    <property type="match status" value="1"/>
</dbReference>
<evidence type="ECO:0000259" key="7">
    <source>
        <dbReference type="PROSITE" id="PS50009"/>
    </source>
</evidence>
<comment type="caution">
    <text evidence="9">The sequence shown here is derived from an EMBL/GenBank/DDBJ whole genome shotgun (WGS) entry which is preliminary data.</text>
</comment>
<keyword evidence="10" id="KW-1185">Reference proteome</keyword>
<reference evidence="9 10" key="1">
    <citation type="journal article" date="2020" name="ISME J.">
        <title>Uncovering the hidden diversity of litter-decomposition mechanisms in mushroom-forming fungi.</title>
        <authorList>
            <person name="Floudas D."/>
            <person name="Bentzer J."/>
            <person name="Ahren D."/>
            <person name="Johansson T."/>
            <person name="Persson P."/>
            <person name="Tunlid A."/>
        </authorList>
    </citation>
    <scope>NUCLEOTIDE SEQUENCE [LARGE SCALE GENOMIC DNA]</scope>
    <source>
        <strain evidence="9 10">CBS 101986</strain>
    </source>
</reference>
<keyword evidence="1 4" id="KW-0728">SH3 domain</keyword>
<accession>A0A8H5EWE5</accession>
<evidence type="ECO:0000256" key="5">
    <source>
        <dbReference type="SAM" id="MobiDB-lite"/>
    </source>
</evidence>
<dbReference type="PANTHER" id="PTHR23113">
    <property type="entry name" value="GUANINE NUCLEOTIDE EXCHANGE FACTOR"/>
    <property type="match status" value="1"/>
</dbReference>
<feature type="region of interest" description="Disordered" evidence="5">
    <location>
        <begin position="447"/>
        <end position="472"/>
    </location>
</feature>
<dbReference type="PROSITE" id="PS50002">
    <property type="entry name" value="SH3"/>
    <property type="match status" value="1"/>
</dbReference>
<evidence type="ECO:0000259" key="6">
    <source>
        <dbReference type="PROSITE" id="PS50002"/>
    </source>
</evidence>
<dbReference type="PROSITE" id="PS50009">
    <property type="entry name" value="RASGEF_CAT"/>
    <property type="match status" value="1"/>
</dbReference>
<dbReference type="Gene3D" id="2.30.30.40">
    <property type="entry name" value="SH3 Domains"/>
    <property type="match status" value="1"/>
</dbReference>
<feature type="domain" description="N-terminal Ras-GEF" evidence="8">
    <location>
        <begin position="913"/>
        <end position="1048"/>
    </location>
</feature>
<dbReference type="PANTHER" id="PTHR23113:SF368">
    <property type="entry name" value="CELL DIVISION CONTROL PROTEIN 25"/>
    <property type="match status" value="1"/>
</dbReference>
<dbReference type="GO" id="GO:0005085">
    <property type="term" value="F:guanyl-nucleotide exchange factor activity"/>
    <property type="evidence" value="ECO:0007669"/>
    <property type="project" value="UniProtKB-KW"/>
</dbReference>
<dbReference type="GO" id="GO:0007265">
    <property type="term" value="P:Ras protein signal transduction"/>
    <property type="evidence" value="ECO:0007669"/>
    <property type="project" value="TreeGrafter"/>
</dbReference>
<dbReference type="PRINTS" id="PR00452">
    <property type="entry name" value="SH3DOMAIN"/>
</dbReference>
<evidence type="ECO:0000256" key="2">
    <source>
        <dbReference type="ARBA" id="ARBA00022658"/>
    </source>
</evidence>
<dbReference type="Proteomes" id="UP000567179">
    <property type="component" value="Unassembled WGS sequence"/>
</dbReference>
<feature type="domain" description="SH3" evidence="6">
    <location>
        <begin position="52"/>
        <end position="111"/>
    </location>
</feature>
<feature type="compositionally biased region" description="Polar residues" evidence="5">
    <location>
        <begin position="225"/>
        <end position="236"/>
    </location>
</feature>
<feature type="region of interest" description="Disordered" evidence="5">
    <location>
        <begin position="202"/>
        <end position="261"/>
    </location>
</feature>
<evidence type="ECO:0008006" key="11">
    <source>
        <dbReference type="Google" id="ProtNLM"/>
    </source>
</evidence>
<dbReference type="CDD" id="cd06224">
    <property type="entry name" value="REM"/>
    <property type="match status" value="1"/>
</dbReference>
<feature type="compositionally biased region" description="Polar residues" evidence="5">
    <location>
        <begin position="340"/>
        <end position="355"/>
    </location>
</feature>
<dbReference type="SMART" id="SM00229">
    <property type="entry name" value="RasGEFN"/>
    <property type="match status" value="1"/>
</dbReference>
<dbReference type="InterPro" id="IPR036028">
    <property type="entry name" value="SH3-like_dom_sf"/>
</dbReference>
<dbReference type="Pfam" id="PF00018">
    <property type="entry name" value="SH3_1"/>
    <property type="match status" value="1"/>
</dbReference>
<dbReference type="Gene3D" id="1.20.870.10">
    <property type="entry name" value="Son of sevenless (SoS) protein Chain: S domain 1"/>
    <property type="match status" value="1"/>
</dbReference>
<proteinExistence type="predicted"/>
<dbReference type="OrthoDB" id="546434at2759"/>
<dbReference type="Pfam" id="PF00618">
    <property type="entry name" value="RasGEF_N"/>
    <property type="match status" value="1"/>
</dbReference>
<dbReference type="InterPro" id="IPR023578">
    <property type="entry name" value="Ras_GEF_dom_sf"/>
</dbReference>
<evidence type="ECO:0000256" key="3">
    <source>
        <dbReference type="PROSITE-ProRule" id="PRU00168"/>
    </source>
</evidence>
<dbReference type="Pfam" id="PF00617">
    <property type="entry name" value="RasGEF"/>
    <property type="match status" value="1"/>
</dbReference>
<feature type="compositionally biased region" description="Polar residues" evidence="5">
    <location>
        <begin position="307"/>
        <end position="321"/>
    </location>
</feature>
<dbReference type="SMART" id="SM00326">
    <property type="entry name" value="SH3"/>
    <property type="match status" value="1"/>
</dbReference>
<sequence>MSTAVYSQSYATDALRQGALGALNGSRSNTQVQAVIQQESQHVEPQPMEEQYSSLFCRALYDYEAQDPSALSFRTDDIIEVLTQQPSGWWDGLLGEERGWFPSNYVTIISDEEAEAAFSQAESTTVDGGMQEVHQVNGAENGSHAAGPNSQSDNEEWLENEMYRHGIQDSHRVTKSNGSQPSDFWIPEVTMDGQIYYVNTQTGQRSRDLPQEAEDEVSDSDLAGLTSQGTSRSGTSAGLAFGPSDVESGPEDGPINGRKNGTQEKWVKHLADDGVSHYYQSSLDGRIQWTIPEELTKGVSRDATFPSGASRQIDTSGSVYSDDSDIQPFDHLQAPRPRKQNGTPRLPQPSNARSVPNQAAVLELTAAERLAKALQATLEPPAPVGISELSTAATNAIQTVIDNVRSNALAPSSGDSDQQMDQLIHSTVLAARNLLYVAAAPTTQIPNSVIPGGKKGLNNPTASSQSPLKPAQRKVTATLSRLVLSARAIQYDSGSQLADTLNRIETDSEELDRAVAAFVNEVERHEFEVPIVEKKARKRLQGVFSTENLGMGLVGGGTAGSWKGFGYIPLGEEANLPKKVLGSEVTTGVTVSLERIQDGLNNLQQLVKLPTENSVIQIRASVQELVTRISSFLSLVADIHIARHVDIDGIQSGGDTTTNTQYTDSVDKARQLVRKLEAVVQTVYDDSSSLFMAAQTLRDNDRGVERAESSSAFNMLDGLAFTLRSNLDSIKQTLEGLLAVGYEQAEIASGDYNGSIEWRMSRLSIVNDHLKEPLLSDDKSADEYDSENGDLVDMRMAFGRSSIKKKKSTADESFDSSQTFANMSDASSLPARESEFSLDQTLVTAASTSTYRDNYDDVGLFDDDDVPKPSSRPAGGSKLTRLLGDEYADKMAIDLQPWYLRPNYSPSDIIIEADGSVKGGTVAALVERLTAHEQAADTTFSKAFLMTYKSFTTLDDLFDLLVARFSIQPPDNLTQAEREEWGKLKQHVIQMRVINTMKSMVTDDGVLEKEDLFILNRMKEFISSDEVSRFAAAKHLMIQIERLQAQGGEVKPLMTTILGPPPPPIVPKSKKLKLLDIDSIELARQLTIMESSLYQKIKPMECLQRSREQKTENVDNIAIVIQTSNRIACWVAECVLSKEDSRRRAQVVKHLINVADRCRVLNNFSTMIAITSGLNTPPIRRLKRTWEQVNQRFMAQFGACEMTIDSNKNFTKYRTLMASVTPPCVPFIGVFLSTLTFIQDGNSDNLPGGLVNFRKRQMASEVINDIKRWQAQSFNFQSLQPVQNYINDSLNSFTDTRASSDHFWALSLEREPREREDEKMARLLQESGFL</sequence>
<dbReference type="Gene3D" id="1.10.840.10">
    <property type="entry name" value="Ras guanine-nucleotide exchange factors catalytic domain"/>
    <property type="match status" value="1"/>
</dbReference>
<protein>
    <recommendedName>
        <fullName evidence="11">Ras GEF</fullName>
    </recommendedName>
</protein>
<dbReference type="CDD" id="cd00155">
    <property type="entry name" value="RasGEF"/>
    <property type="match status" value="1"/>
</dbReference>
<evidence type="ECO:0000256" key="4">
    <source>
        <dbReference type="PROSITE-ProRule" id="PRU00192"/>
    </source>
</evidence>
<dbReference type="EMBL" id="JAACJJ010000043">
    <property type="protein sequence ID" value="KAF5315115.1"/>
    <property type="molecule type" value="Genomic_DNA"/>
</dbReference>
<feature type="domain" description="Ras-GEF" evidence="7">
    <location>
        <begin position="1078"/>
        <end position="1313"/>
    </location>
</feature>
<dbReference type="InterPro" id="IPR036964">
    <property type="entry name" value="RASGEF_cat_dom_sf"/>
</dbReference>
<dbReference type="InterPro" id="IPR001452">
    <property type="entry name" value="SH3_domain"/>
</dbReference>
<evidence type="ECO:0000256" key="1">
    <source>
        <dbReference type="ARBA" id="ARBA00022443"/>
    </source>
</evidence>